<gene>
    <name evidence="1" type="ORF">MUB52_23385</name>
</gene>
<sequence>MVRKTLVMWSGGLDSTYGLVNLLRETDDDVFAHHISRHARSDSGHNSTRTADYENDAVARMLPLISETYRPFSFGQSTVDLRAFRSFARDTSTAMFLAAHAARSHGFSRDDRILLSMNSDEDKSWNPGSELYRFLRAYTVRILRLTWGAEDFPTCFLWDPPPRKQKEANYLPKHLFDMTASCREPRYDPDGEGYLRCQICPECVTLSSVVHREANDVS</sequence>
<reference evidence="1 2" key="1">
    <citation type="submission" date="2022-04" db="EMBL/GenBank/DDBJ databases">
        <title>Roseobacter sp. WL0113 is a bacterium isolated from neritic sediment.</title>
        <authorList>
            <person name="Wang L."/>
            <person name="He W."/>
            <person name="Zhang D.-F."/>
        </authorList>
    </citation>
    <scope>NUCLEOTIDE SEQUENCE [LARGE SCALE GENOMIC DNA]</scope>
    <source>
        <strain evidence="1 2">WL0113</strain>
    </source>
</reference>
<evidence type="ECO:0000313" key="1">
    <source>
        <dbReference type="EMBL" id="MCV3274384.1"/>
    </source>
</evidence>
<dbReference type="Gene3D" id="3.40.50.620">
    <property type="entry name" value="HUPs"/>
    <property type="match status" value="1"/>
</dbReference>
<proteinExistence type="predicted"/>
<accession>A0ABT3BLC9</accession>
<dbReference type="EMBL" id="JALIEB010000042">
    <property type="protein sequence ID" value="MCV3274384.1"/>
    <property type="molecule type" value="Genomic_DNA"/>
</dbReference>
<dbReference type="Proteomes" id="UP001208690">
    <property type="component" value="Unassembled WGS sequence"/>
</dbReference>
<keyword evidence="2" id="KW-1185">Reference proteome</keyword>
<organism evidence="1 2">
    <name type="scientific">Roseobacter sinensis</name>
    <dbReference type="NCBI Taxonomy" id="2931391"/>
    <lineage>
        <taxon>Bacteria</taxon>
        <taxon>Pseudomonadati</taxon>
        <taxon>Pseudomonadota</taxon>
        <taxon>Alphaproteobacteria</taxon>
        <taxon>Rhodobacterales</taxon>
        <taxon>Roseobacteraceae</taxon>
        <taxon>Roseobacter</taxon>
    </lineage>
</organism>
<dbReference type="InterPro" id="IPR014729">
    <property type="entry name" value="Rossmann-like_a/b/a_fold"/>
</dbReference>
<dbReference type="SUPFAM" id="SSF52402">
    <property type="entry name" value="Adenine nucleotide alpha hydrolases-like"/>
    <property type="match status" value="2"/>
</dbReference>
<dbReference type="RefSeq" id="WP_263846587.1">
    <property type="nucleotide sequence ID" value="NZ_JALIEB010000042.1"/>
</dbReference>
<name>A0ABT3BLC9_9RHOB</name>
<evidence type="ECO:0000313" key="2">
    <source>
        <dbReference type="Proteomes" id="UP001208690"/>
    </source>
</evidence>
<comment type="caution">
    <text evidence="1">The sequence shown here is derived from an EMBL/GenBank/DDBJ whole genome shotgun (WGS) entry which is preliminary data.</text>
</comment>
<protein>
    <submittedName>
        <fullName evidence="1">Uncharacterized protein</fullName>
    </submittedName>
</protein>